<name>A0A564Z498_HYMDI</name>
<gene>
    <name evidence="1" type="ORF">WMSIL1_LOCUS12444</name>
</gene>
<evidence type="ECO:0000313" key="1">
    <source>
        <dbReference type="EMBL" id="VUZ54290.1"/>
    </source>
</evidence>
<dbReference type="EMBL" id="CABIJS010000632">
    <property type="protein sequence ID" value="VUZ54290.1"/>
    <property type="molecule type" value="Genomic_DNA"/>
</dbReference>
<keyword evidence="2" id="KW-1185">Reference proteome</keyword>
<evidence type="ECO:0000313" key="2">
    <source>
        <dbReference type="Proteomes" id="UP000321570"/>
    </source>
</evidence>
<accession>A0A564Z498</accession>
<sequence>MFSVSLSYYIKPSASVEIPNPAAAEDITRSVPKFIQDPKSGKFFESWYNEHKYVLTVNFAKWDGKKFPFSNSYWTAFFPVFRFSHGENRSTFLSCHG</sequence>
<proteinExistence type="predicted"/>
<dbReference type="Proteomes" id="UP000321570">
    <property type="component" value="Unassembled WGS sequence"/>
</dbReference>
<protein>
    <submittedName>
        <fullName evidence="1">Uncharacterized protein</fullName>
    </submittedName>
</protein>
<organism evidence="1 2">
    <name type="scientific">Hymenolepis diminuta</name>
    <name type="common">Rat tapeworm</name>
    <dbReference type="NCBI Taxonomy" id="6216"/>
    <lineage>
        <taxon>Eukaryota</taxon>
        <taxon>Metazoa</taxon>
        <taxon>Spiralia</taxon>
        <taxon>Lophotrochozoa</taxon>
        <taxon>Platyhelminthes</taxon>
        <taxon>Cestoda</taxon>
        <taxon>Eucestoda</taxon>
        <taxon>Cyclophyllidea</taxon>
        <taxon>Hymenolepididae</taxon>
        <taxon>Hymenolepis</taxon>
    </lineage>
</organism>
<dbReference type="AlphaFoldDB" id="A0A564Z498"/>
<reference evidence="1 2" key="1">
    <citation type="submission" date="2019-07" db="EMBL/GenBank/DDBJ databases">
        <authorList>
            <person name="Jastrzebski P J."/>
            <person name="Paukszto L."/>
            <person name="Jastrzebski P J."/>
        </authorList>
    </citation>
    <scope>NUCLEOTIDE SEQUENCE [LARGE SCALE GENOMIC DNA]</scope>
    <source>
        <strain evidence="1 2">WMS-il1</strain>
    </source>
</reference>